<organism evidence="3 4">
    <name type="scientific">Liquidambar formosana</name>
    <name type="common">Formosan gum</name>
    <dbReference type="NCBI Taxonomy" id="63359"/>
    <lineage>
        <taxon>Eukaryota</taxon>
        <taxon>Viridiplantae</taxon>
        <taxon>Streptophyta</taxon>
        <taxon>Embryophyta</taxon>
        <taxon>Tracheophyta</taxon>
        <taxon>Spermatophyta</taxon>
        <taxon>Magnoliopsida</taxon>
        <taxon>eudicotyledons</taxon>
        <taxon>Gunneridae</taxon>
        <taxon>Pentapetalae</taxon>
        <taxon>Saxifragales</taxon>
        <taxon>Altingiaceae</taxon>
        <taxon>Liquidambar</taxon>
    </lineage>
</organism>
<dbReference type="SMART" id="SM00213">
    <property type="entry name" value="UBQ"/>
    <property type="match status" value="5"/>
</dbReference>
<dbReference type="SUPFAM" id="SSF54236">
    <property type="entry name" value="Ubiquitin-like"/>
    <property type="match status" value="5"/>
</dbReference>
<dbReference type="PRINTS" id="PR00348">
    <property type="entry name" value="UBIQUITIN"/>
</dbReference>
<dbReference type="PANTHER" id="PTHR10666">
    <property type="entry name" value="UBIQUITIN"/>
    <property type="match status" value="1"/>
</dbReference>
<dbReference type="GO" id="GO:0003729">
    <property type="term" value="F:mRNA binding"/>
    <property type="evidence" value="ECO:0007669"/>
    <property type="project" value="UniProtKB-ARBA"/>
</dbReference>
<dbReference type="PROSITE" id="PS50053">
    <property type="entry name" value="UBIQUITIN_2"/>
    <property type="match status" value="5"/>
</dbReference>
<name>A0AAP0RZA1_LIQFO</name>
<proteinExistence type="predicted"/>
<dbReference type="InterPro" id="IPR019954">
    <property type="entry name" value="Ubiquitin_CS"/>
</dbReference>
<dbReference type="PROSITE" id="PS00299">
    <property type="entry name" value="UBIQUITIN_1"/>
    <property type="match status" value="1"/>
</dbReference>
<dbReference type="InterPro" id="IPR000626">
    <property type="entry name" value="Ubiquitin-like_dom"/>
</dbReference>
<keyword evidence="4" id="KW-1185">Reference proteome</keyword>
<feature type="domain" description="Ubiquitin-like" evidence="2">
    <location>
        <begin position="171"/>
        <end position="242"/>
    </location>
</feature>
<dbReference type="InterPro" id="IPR029071">
    <property type="entry name" value="Ubiquitin-like_domsf"/>
</dbReference>
<dbReference type="InterPro" id="IPR019956">
    <property type="entry name" value="Ubiquitin_dom"/>
</dbReference>
<feature type="domain" description="Ubiquitin-like" evidence="2">
    <location>
        <begin position="317"/>
        <end position="395"/>
    </location>
</feature>
<protein>
    <recommendedName>
        <fullName evidence="2">Ubiquitin-like domain-containing protein</fullName>
    </recommendedName>
</protein>
<gene>
    <name evidence="3" type="ORF">L1049_016451</name>
</gene>
<evidence type="ECO:0000259" key="2">
    <source>
        <dbReference type="PROSITE" id="PS50053"/>
    </source>
</evidence>
<keyword evidence="1" id="KW-1017">Isopeptide bond</keyword>
<feature type="domain" description="Ubiquitin-like" evidence="2">
    <location>
        <begin position="20"/>
        <end position="93"/>
    </location>
</feature>
<dbReference type="Pfam" id="PF00240">
    <property type="entry name" value="ubiquitin"/>
    <property type="match status" value="5"/>
</dbReference>
<comment type="caution">
    <text evidence="3">The sequence shown here is derived from an EMBL/GenBank/DDBJ whole genome shotgun (WGS) entry which is preliminary data.</text>
</comment>
<dbReference type="Proteomes" id="UP001415857">
    <property type="component" value="Unassembled WGS sequence"/>
</dbReference>
<sequence>MEAQARSGRFNPSASSEEEINIYLKVIKTLALNVKKSETIKNLKAMLREKEGIAENLQELFFLGDQLKDGRTLVDHGIEKNSTLHLVLQNPIGIKIFIKIPSYQRTIMVEAKTYDTIWNIKAMIQAKEGIQSDQHTLIYGGKQLEDNMTLASLNIQCNSTLHLVFNPIDVLSICVKTPTGKVMQLEVKVLYTVCDVKAIVGSMTGIPASDQRVIFAGKELDDCRTLAYYDIKEASVLEILLSVFQIFVKTWSGKTIILDVHYLDTVRDIKDKIFQKVQVPVDLQSIIFAGKRLEESRDLASYNIQEHSTLHMGYSALHMNLSPQKFVQMQLSELRVSALNTTTIHDLKAMIQQKMSNPVTEVYFHGKALQDKFSLAECRIGKNAKVVVCLATKKAYVDS</sequence>
<dbReference type="CDD" id="cd17039">
    <property type="entry name" value="Ubl_ubiquitin_like"/>
    <property type="match status" value="1"/>
</dbReference>
<evidence type="ECO:0000256" key="1">
    <source>
        <dbReference type="ARBA" id="ARBA00022499"/>
    </source>
</evidence>
<feature type="domain" description="Ubiquitin-like" evidence="2">
    <location>
        <begin position="94"/>
        <end position="164"/>
    </location>
</feature>
<feature type="domain" description="Ubiquitin-like" evidence="2">
    <location>
        <begin position="244"/>
        <end position="312"/>
    </location>
</feature>
<reference evidence="3 4" key="1">
    <citation type="journal article" date="2024" name="Plant J.">
        <title>Genome sequences and population genomics reveal climatic adaptation and genomic divergence between two closely related sweetgum species.</title>
        <authorList>
            <person name="Xu W.Q."/>
            <person name="Ren C.Q."/>
            <person name="Zhang X.Y."/>
            <person name="Comes H.P."/>
            <person name="Liu X.H."/>
            <person name="Li Y.G."/>
            <person name="Kettle C.J."/>
            <person name="Jalonen R."/>
            <person name="Gaisberger H."/>
            <person name="Ma Y.Z."/>
            <person name="Qiu Y.X."/>
        </authorList>
    </citation>
    <scope>NUCLEOTIDE SEQUENCE [LARGE SCALE GENOMIC DNA]</scope>
    <source>
        <strain evidence="3">Hangzhou</strain>
    </source>
</reference>
<evidence type="ECO:0000313" key="3">
    <source>
        <dbReference type="EMBL" id="KAK9288006.1"/>
    </source>
</evidence>
<evidence type="ECO:0000313" key="4">
    <source>
        <dbReference type="Proteomes" id="UP001415857"/>
    </source>
</evidence>
<accession>A0AAP0RZA1</accession>
<dbReference type="Gene3D" id="3.10.20.90">
    <property type="entry name" value="Phosphatidylinositol 3-kinase Catalytic Subunit, Chain A, domain 1"/>
    <property type="match status" value="5"/>
</dbReference>
<dbReference type="InterPro" id="IPR050158">
    <property type="entry name" value="Ubiquitin_ubiquitin-like"/>
</dbReference>
<dbReference type="AlphaFoldDB" id="A0AAP0RZA1"/>
<dbReference type="EMBL" id="JBBPBK010000003">
    <property type="protein sequence ID" value="KAK9288006.1"/>
    <property type="molecule type" value="Genomic_DNA"/>
</dbReference>